<gene>
    <name evidence="1" type="ORF">PATL70BA_0320</name>
</gene>
<dbReference type="Pfam" id="PF14305">
    <property type="entry name" value="ATPgrasp_TupA"/>
    <property type="match status" value="1"/>
</dbReference>
<organism evidence="1 2">
    <name type="scientific">Petrocella atlantisensis</name>
    <dbReference type="NCBI Taxonomy" id="2173034"/>
    <lineage>
        <taxon>Bacteria</taxon>
        <taxon>Bacillati</taxon>
        <taxon>Bacillota</taxon>
        <taxon>Clostridia</taxon>
        <taxon>Lachnospirales</taxon>
        <taxon>Vallitaleaceae</taxon>
        <taxon>Petrocella</taxon>
    </lineage>
</organism>
<accession>A0A3P7RTD5</accession>
<protein>
    <recommendedName>
        <fullName evidence="3">Glycosyl transferase</fullName>
    </recommendedName>
</protein>
<dbReference type="InterPro" id="IPR029465">
    <property type="entry name" value="ATPgrasp_TupA"/>
</dbReference>
<dbReference type="KEGG" id="cbar:PATL70BA_0320"/>
<dbReference type="EMBL" id="LR130778">
    <property type="protein sequence ID" value="VDN46166.1"/>
    <property type="molecule type" value="Genomic_DNA"/>
</dbReference>
<dbReference type="AlphaFoldDB" id="A0A3P7RTD5"/>
<evidence type="ECO:0000313" key="2">
    <source>
        <dbReference type="Proteomes" id="UP000279029"/>
    </source>
</evidence>
<reference evidence="1 2" key="1">
    <citation type="submission" date="2018-09" db="EMBL/GenBank/DDBJ databases">
        <authorList>
            <person name="Postec A."/>
        </authorList>
    </citation>
    <scope>NUCLEOTIDE SEQUENCE [LARGE SCALE GENOMIC DNA]</scope>
    <source>
        <strain evidence="1">70B-A</strain>
    </source>
</reference>
<proteinExistence type="predicted"/>
<evidence type="ECO:0000313" key="1">
    <source>
        <dbReference type="EMBL" id="VDN46166.1"/>
    </source>
</evidence>
<dbReference type="RefSeq" id="WP_125135725.1">
    <property type="nucleotide sequence ID" value="NZ_LR130778.1"/>
</dbReference>
<sequence>MKKIIKKIILEHETNKYIYESIKETYSKYCMTDEQLVKKKFRKHLEREVILDAPVKYNDKLQWLKLYWRDSKATLCADKYEVRKIIENTIGAQYLNELIAVYDKVEDIDINQLPDSFVLKGTHGSGFNIICKDKKELDWPKAQKIMRHWLKRNYHWTKREWVYKDIKPRIVCEKYLEEMDVGELRDYKIFCFNGEPKVIEVDFDRFVAHKRNIYDLDWNLLEGEIKYPRDPHYIIEKPDKLKEMLDLSRILAQGFPHVRVDFYIVEDRLYFGELTFFHESGTGAFRPEAFEIEMGNWIELPTRNN</sequence>
<name>A0A3P7RTD5_9FIRM</name>
<dbReference type="OrthoDB" id="9791827at2"/>
<evidence type="ECO:0008006" key="3">
    <source>
        <dbReference type="Google" id="ProtNLM"/>
    </source>
</evidence>
<keyword evidence="2" id="KW-1185">Reference proteome</keyword>
<dbReference type="Proteomes" id="UP000279029">
    <property type="component" value="Chromosome"/>
</dbReference>